<comment type="caution">
    <text evidence="2">The sequence shown here is derived from an EMBL/GenBank/DDBJ whole genome shotgun (WGS) entry which is preliminary data.</text>
</comment>
<evidence type="ECO:0000313" key="2">
    <source>
        <dbReference type="EMBL" id="KAH3884280.1"/>
    </source>
</evidence>
<organism evidence="2 3">
    <name type="scientific">Dreissena polymorpha</name>
    <name type="common">Zebra mussel</name>
    <name type="synonym">Mytilus polymorpha</name>
    <dbReference type="NCBI Taxonomy" id="45954"/>
    <lineage>
        <taxon>Eukaryota</taxon>
        <taxon>Metazoa</taxon>
        <taxon>Spiralia</taxon>
        <taxon>Lophotrochozoa</taxon>
        <taxon>Mollusca</taxon>
        <taxon>Bivalvia</taxon>
        <taxon>Autobranchia</taxon>
        <taxon>Heteroconchia</taxon>
        <taxon>Euheterodonta</taxon>
        <taxon>Imparidentia</taxon>
        <taxon>Neoheterodontei</taxon>
        <taxon>Myida</taxon>
        <taxon>Dreissenoidea</taxon>
        <taxon>Dreissenidae</taxon>
        <taxon>Dreissena</taxon>
    </lineage>
</organism>
<dbReference type="AlphaFoldDB" id="A0A9D4RYZ3"/>
<feature type="compositionally biased region" description="Basic and acidic residues" evidence="1">
    <location>
        <begin position="91"/>
        <end position="111"/>
    </location>
</feature>
<protein>
    <submittedName>
        <fullName evidence="2">Uncharacterized protein</fullName>
    </submittedName>
</protein>
<dbReference type="Proteomes" id="UP000828390">
    <property type="component" value="Unassembled WGS sequence"/>
</dbReference>
<evidence type="ECO:0000256" key="1">
    <source>
        <dbReference type="SAM" id="MobiDB-lite"/>
    </source>
</evidence>
<accession>A0A9D4RYZ3</accession>
<reference evidence="2" key="2">
    <citation type="submission" date="2020-11" db="EMBL/GenBank/DDBJ databases">
        <authorList>
            <person name="McCartney M.A."/>
            <person name="Auch B."/>
            <person name="Kono T."/>
            <person name="Mallez S."/>
            <person name="Becker A."/>
            <person name="Gohl D.M."/>
            <person name="Silverstein K.A.T."/>
            <person name="Koren S."/>
            <person name="Bechman K.B."/>
            <person name="Herman A."/>
            <person name="Abrahante J.E."/>
            <person name="Garbe J."/>
        </authorList>
    </citation>
    <scope>NUCLEOTIDE SEQUENCE</scope>
    <source>
        <strain evidence="2">Duluth1</strain>
        <tissue evidence="2">Whole animal</tissue>
    </source>
</reference>
<sequence length="150" mass="17479">MYTCLVCGDIKFPTRMKCYNHIVEQHSGVSRKGVKYCKIFHRKTPGSGPCYNNIEDYIWFVQITGAREAEAEGVLSEFKLKVPLLIRDSEHIQKRPEEQTVKRPEDHDPTRRMATRPAPMFSWKRLPEDQENEQTGSGPERVVCDKFFQC</sequence>
<gene>
    <name evidence="2" type="ORF">DPMN_008259</name>
</gene>
<feature type="region of interest" description="Disordered" evidence="1">
    <location>
        <begin position="91"/>
        <end position="140"/>
    </location>
</feature>
<keyword evidence="3" id="KW-1185">Reference proteome</keyword>
<proteinExistence type="predicted"/>
<evidence type="ECO:0000313" key="3">
    <source>
        <dbReference type="Proteomes" id="UP000828390"/>
    </source>
</evidence>
<name>A0A9D4RYZ3_DREPO</name>
<reference evidence="2" key="1">
    <citation type="journal article" date="2019" name="bioRxiv">
        <title>The Genome of the Zebra Mussel, Dreissena polymorpha: A Resource for Invasive Species Research.</title>
        <authorList>
            <person name="McCartney M.A."/>
            <person name="Auch B."/>
            <person name="Kono T."/>
            <person name="Mallez S."/>
            <person name="Zhang Y."/>
            <person name="Obille A."/>
            <person name="Becker A."/>
            <person name="Abrahante J.E."/>
            <person name="Garbe J."/>
            <person name="Badalamenti J.P."/>
            <person name="Herman A."/>
            <person name="Mangelson H."/>
            <person name="Liachko I."/>
            <person name="Sullivan S."/>
            <person name="Sone E.D."/>
            <person name="Koren S."/>
            <person name="Silverstein K.A.T."/>
            <person name="Beckman K.B."/>
            <person name="Gohl D.M."/>
        </authorList>
    </citation>
    <scope>NUCLEOTIDE SEQUENCE</scope>
    <source>
        <strain evidence="2">Duluth1</strain>
        <tissue evidence="2">Whole animal</tissue>
    </source>
</reference>
<dbReference type="EMBL" id="JAIWYP010000001">
    <property type="protein sequence ID" value="KAH3884280.1"/>
    <property type="molecule type" value="Genomic_DNA"/>
</dbReference>